<proteinExistence type="predicted"/>
<reference evidence="2 3" key="1">
    <citation type="submission" date="2015-07" db="EMBL/GenBank/DDBJ databases">
        <title>Draft Genome Sequence of Streptomyces antibioticus, IMRU 3720 reveals insights in the evolution of actinomycin biosynthetic gene clusters in Streptomyces.</title>
        <authorList>
            <person name="Crnovcic I."/>
            <person name="Ruckert C."/>
            <person name="Kalinowksi J."/>
            <person name="Keller U."/>
        </authorList>
    </citation>
    <scope>NUCLEOTIDE SEQUENCE [LARGE SCALE GENOMIC DNA]</scope>
    <source>
        <strain evidence="2 3">DSM 41481</strain>
    </source>
</reference>
<keyword evidence="1" id="KW-0732">Signal</keyword>
<evidence type="ECO:0000313" key="2">
    <source>
        <dbReference type="EMBL" id="OOQ49692.1"/>
    </source>
</evidence>
<evidence type="ECO:0000256" key="1">
    <source>
        <dbReference type="SAM" id="SignalP"/>
    </source>
</evidence>
<sequence length="130" mass="13973">MTCRSRRRRRSRTGRRAAAAVVLLLAVAGCTQHPAMGTIEYRTPAKREVTIQSPDEDGCHRLPGGAHHVTNHTVDDIRLYANEDCVLTKAGKDQAGQTGGESFYLGTQMSVAYTPGQSPWLSYSVVGGGG</sequence>
<organism evidence="2 3">
    <name type="scientific">Streptomyces antibioticus</name>
    <dbReference type="NCBI Taxonomy" id="1890"/>
    <lineage>
        <taxon>Bacteria</taxon>
        <taxon>Bacillati</taxon>
        <taxon>Actinomycetota</taxon>
        <taxon>Actinomycetes</taxon>
        <taxon>Kitasatosporales</taxon>
        <taxon>Streptomycetaceae</taxon>
        <taxon>Streptomyces</taxon>
    </lineage>
</organism>
<name>A0ABX3LGU7_STRAT</name>
<feature type="signal peptide" evidence="1">
    <location>
        <begin position="1"/>
        <end position="35"/>
    </location>
</feature>
<comment type="caution">
    <text evidence="2">The sequence shown here is derived from an EMBL/GenBank/DDBJ whole genome shotgun (WGS) entry which is preliminary data.</text>
</comment>
<dbReference type="Proteomes" id="UP000190306">
    <property type="component" value="Chromosome"/>
</dbReference>
<evidence type="ECO:0000313" key="3">
    <source>
        <dbReference type="Proteomes" id="UP000190306"/>
    </source>
</evidence>
<feature type="chain" id="PRO_5046679365" description="Lipoprotein" evidence="1">
    <location>
        <begin position="36"/>
        <end position="130"/>
    </location>
</feature>
<protein>
    <recommendedName>
        <fullName evidence="4">Lipoprotein</fullName>
    </recommendedName>
</protein>
<gene>
    <name evidence="2" type="ORF">AFM16_22130</name>
</gene>
<dbReference type="EMBL" id="LHQL01000011">
    <property type="protein sequence ID" value="OOQ49692.1"/>
    <property type="molecule type" value="Genomic_DNA"/>
</dbReference>
<dbReference type="PROSITE" id="PS51257">
    <property type="entry name" value="PROKAR_LIPOPROTEIN"/>
    <property type="match status" value="1"/>
</dbReference>
<keyword evidence="3" id="KW-1185">Reference proteome</keyword>
<accession>A0ABX3LGU7</accession>
<evidence type="ECO:0008006" key="4">
    <source>
        <dbReference type="Google" id="ProtNLM"/>
    </source>
</evidence>